<proteinExistence type="predicted"/>
<dbReference type="RefSeq" id="WP_210810487.1">
    <property type="nucleotide sequence ID" value="NZ_JAGQDG010000007.1"/>
</dbReference>
<dbReference type="EMBL" id="JAGQDG010000007">
    <property type="protein sequence ID" value="MBQ0937050.1"/>
    <property type="molecule type" value="Genomic_DNA"/>
</dbReference>
<feature type="signal peptide" evidence="3">
    <location>
        <begin position="1"/>
        <end position="27"/>
    </location>
</feature>
<sequence>MTHAFGSVLRWLTFWVALIAFAPSVQAAAYVFPGSLPSTCTGAGPSYTCTGLTLLSGDTVTINSPVPATITVNGALNATGASINSTGNTADLTLNVTGAVTLTSSSIKGNVNSVGATLNTGSSISGNLAAGAGTITMGASTTISGNVSCTTTCYLNMSANDITIGGTTTVGYLYNWGYYRARFGGTITASYAYVYLGYDAAVTGNIQLNATHASTYGVFLGDRSTVSGNISSAQSGGIYLYGSSQVSGNVSITNATAGGTGASNNIYMYASAKVIGNVSCSNCQLDLQGNNTDVGGTASVGSIGNTSNYSSYTGAKFGSLLVSPSGNTVNASNGQILLSGSTTVKGGMAASQAITAGTSLNVAGNLTAGSSISVGASALITGGVSAGSGVTLGASSSVAQDLNGGNGTITLGASTTISGNVSCTGTCYLNMSANDITIGGTTTVGYLYNWGYYRARFGGTITASYAYVYLGYDAAVTGNIQLNATHASTYGVFLGDRSTVSGNISSAQSGGIYLYGSSQVSGNVSITNATAGGTGASNNIYMYASAKVLGNVSCSNCQLDLQGNNTDVGGTTSVGSIGNTNTYSSYTGAKFGSLLVSPSGNTVNAGNGQILLGGSTTVKGGMAASQGITAGTSLNVAGNLTAGSSISVGTSLSVTGNVSAGGSLTTGTSALITGGVTAGSGVTLGASSSVTQDLNGGNGTITLGASTTISGNVSCTTTCYLNMSANDITIGGTTTVGYLYNWGYYRARFGGTITASYAYVYLGYDAAVTGNIQLNATHASTYGVYLGDRSTVSGNISSAQSGGIYLYGSSQVSGNVSITNATAGGTGASNNIYMHAAAKVLGNVSCSACQLDLQGSNTDVGGTTSVGSIGNTNTYSGFVGAKFGSLLASPSGNTVNAVSGQILLGGSTTVKGGVYASQNVTVQAGLSVTGSVTAGAAINLGATATINGDLVSSSSITTGNTTSVLGSVTAATSVNMGTTALITGGILAGSGVTLGASSSVGQSLSGGNGTITLSASTTIGGNVSCNSTCYLNMSANDITIGGTTTVGYLYNWAYYRARFGGTITASYAYIYIGYDAVVNGDVKLNATYASSYGVYIGDRSVVTGTVSTAQTGGIQMYTSSTAQCARTLTTGTITLSSNARPAGVCCNSAGFGSSCSSSCVSNSSGLTMPSGCRAQEAFLGEVARYQFEESSWSTGGSVLDSSGYERHGTITGSPTQSKVAPPTCGSTYGVFAAGQRIKVPYAAALNPQSFSVAHWVRVDGGTGTFRGSLTSRTGAGTVTGFNLYAANNNMWQFWTGAGTFSQVQGSAVSLGTWTHVVATYQVTSGPDASGVYTGTGTIYINGAAAGSNTSMRYKPNTTQPLVIGSGGNEDVDFSQYPFAGALDDVRVFDYALPASEVLALSTSTTCPGGLPGSVWWSRSNSLSQADDTAVGTWANESNAAKPLTASSVAPKFRNSNALNINFNPVVEFTSATASDAAAQYFRANSLLGSKTWARAHMVFVGYPNSNSQMNFLYRESTVLPAGYADARLSIHVPWLSNLYWDSGNCCTTNRTSVADTTIVNTPSVFLFTMDSTAATPGGVKQSIRRDGRVLTSIASPIAFTGNASEFRVGFGGGAQTTFQGVMSEGVLFLGQTMTDGLATQLESYLGLKYGVTLGGNGAASTSYTHSGGGTTWAAGTGYHHNVVGLGRDDATKLNQLISRSSNSGGQITLTTGASMPSSATAIAPTTGVAFSANRSFVVVGDNGQTATSTTTIATGPQAGRTRSARVWRAQVTGTVPTQVAVCIPESMIPAEFLGGNAATDLWLTTASSADFATGAASVTMSSASCVASGVGVSTSAAGRLAVLPAATLQAWGGVGYFTVSRRLLDHLEITASSSSGVTCSPTSYTIKACADAACTSLYTGGVSGTLTLSGSGLTVNFPAGAGFTIPSGSSQVTVTAQVTTPGTATVGVTGLSITPGNSQGVFCGFATPAAAANSCAMTVADAGLLFDVPHHRSGVSQTITLSAVKKADNSLACKPAFTGAKSVNFKCEYLNPGSGTRPVLVSGVGLNAAAVTTSACDASGASRTLTFDANGQATTTVQYLDVGQVKLSASWVGSSGSESGLSLRGDDNFIAAPMTFTVVPASTSQVAGTAFGVTVTALNAAGAAAPNFGLESTPERPALVLHRAKPSGTAAQDGVFNTGTASAASNGVVSFSGLSWSEVGRAEVLAKLDSGSYLGSGFSAMKTTGGWAYCASQGGTCNLPAGVTATVSFDAGGASINYKHGVSGSISCVAASFPADPAPSAGKTCWYTVETGAHTSDTGTLIFKPHHFDVTTAAACGSFSYAAQPFTTTVTARNAQGDVTRNYDGSSGTSPSFAKTVNLSLASANATGTLSGSVAPGSFVAGVGADAVSFSFLNKLTPEQTISLRATDTDGVSSSTFAEGSMVLRSGRLVLSNAFGSEKAPLQIPMQLQYWSGKSWVLNSADTCTVISPASVVRARTLAHNNAPATWTSTISSVSLFGGSGYITLGAPSGGGTGSVDLAVNLGVGVNTADESCLPAHGNATGAGLPWLRSRQGSCASSYDRDPSARGTFGVYAPETRRSVHVREVF</sequence>
<dbReference type="Pfam" id="PF20419">
    <property type="entry name" value="DUF6701"/>
    <property type="match status" value="2"/>
</dbReference>
<dbReference type="InterPro" id="IPR058515">
    <property type="entry name" value="DUF8202"/>
</dbReference>
<dbReference type="InterPro" id="IPR006558">
    <property type="entry name" value="LamG-like"/>
</dbReference>
<evidence type="ECO:0000313" key="5">
    <source>
        <dbReference type="EMBL" id="MBQ0937050.1"/>
    </source>
</evidence>
<evidence type="ECO:0000259" key="4">
    <source>
        <dbReference type="SMART" id="SM00560"/>
    </source>
</evidence>
<organism evidence="5 6">
    <name type="scientific">Ideonella paludis</name>
    <dbReference type="NCBI Taxonomy" id="1233411"/>
    <lineage>
        <taxon>Bacteria</taxon>
        <taxon>Pseudomonadati</taxon>
        <taxon>Pseudomonadota</taxon>
        <taxon>Betaproteobacteria</taxon>
        <taxon>Burkholderiales</taxon>
        <taxon>Sphaerotilaceae</taxon>
        <taxon>Ideonella</taxon>
    </lineage>
</organism>
<feature type="domain" description="LamG-like jellyroll fold" evidence="4">
    <location>
        <begin position="1248"/>
        <end position="1395"/>
    </location>
</feature>
<accession>A0ABS5E0V9</accession>
<evidence type="ECO:0000313" key="6">
    <source>
        <dbReference type="Proteomes" id="UP000672097"/>
    </source>
</evidence>
<dbReference type="Pfam" id="PF26628">
    <property type="entry name" value="DUF8202"/>
    <property type="match status" value="1"/>
</dbReference>
<evidence type="ECO:0000256" key="1">
    <source>
        <dbReference type="ARBA" id="ARBA00022729"/>
    </source>
</evidence>
<dbReference type="SMART" id="SM00560">
    <property type="entry name" value="LamGL"/>
    <property type="match status" value="1"/>
</dbReference>
<protein>
    <recommendedName>
        <fullName evidence="4">LamG-like jellyroll fold domain-containing protein</fullName>
    </recommendedName>
</protein>
<keyword evidence="1 3" id="KW-0732">Signal</keyword>
<evidence type="ECO:0000256" key="3">
    <source>
        <dbReference type="SAM" id="SignalP"/>
    </source>
</evidence>
<dbReference type="SUPFAM" id="SSF49899">
    <property type="entry name" value="Concanavalin A-like lectins/glucanases"/>
    <property type="match status" value="1"/>
</dbReference>
<keyword evidence="2" id="KW-1015">Disulfide bond</keyword>
<dbReference type="Gene3D" id="2.60.120.200">
    <property type="match status" value="1"/>
</dbReference>
<dbReference type="InterPro" id="IPR013320">
    <property type="entry name" value="ConA-like_dom_sf"/>
</dbReference>
<dbReference type="SMART" id="SM00710">
    <property type="entry name" value="PbH1"/>
    <property type="match status" value="7"/>
</dbReference>
<keyword evidence="6" id="KW-1185">Reference proteome</keyword>
<dbReference type="InterPro" id="IPR046524">
    <property type="entry name" value="DUF6701"/>
</dbReference>
<dbReference type="Proteomes" id="UP000672097">
    <property type="component" value="Unassembled WGS sequence"/>
</dbReference>
<name>A0ABS5E0V9_9BURK</name>
<evidence type="ECO:0000256" key="2">
    <source>
        <dbReference type="ARBA" id="ARBA00023157"/>
    </source>
</evidence>
<gene>
    <name evidence="5" type="ORF">KAK11_17110</name>
</gene>
<reference evidence="5 6" key="1">
    <citation type="submission" date="2021-04" db="EMBL/GenBank/DDBJ databases">
        <title>The genome sequence of type strain Ideonella paludis KCTC 32238.</title>
        <authorList>
            <person name="Liu Y."/>
        </authorList>
    </citation>
    <scope>NUCLEOTIDE SEQUENCE [LARGE SCALE GENOMIC DNA]</scope>
    <source>
        <strain evidence="5 6">KCTC 32238</strain>
    </source>
</reference>
<dbReference type="Pfam" id="PF13385">
    <property type="entry name" value="Laminin_G_3"/>
    <property type="match status" value="1"/>
</dbReference>
<feature type="chain" id="PRO_5045128251" description="LamG-like jellyroll fold domain-containing protein" evidence="3">
    <location>
        <begin position="28"/>
        <end position="2586"/>
    </location>
</feature>
<dbReference type="InterPro" id="IPR006626">
    <property type="entry name" value="PbH1"/>
</dbReference>
<dbReference type="Gene3D" id="2.160.10.10">
    <property type="entry name" value="Hexapeptide repeat proteins"/>
    <property type="match status" value="1"/>
</dbReference>
<comment type="caution">
    <text evidence="5">The sequence shown here is derived from an EMBL/GenBank/DDBJ whole genome shotgun (WGS) entry which is preliminary data.</text>
</comment>